<reference evidence="3" key="1">
    <citation type="submission" date="2020-08" db="EMBL/GenBank/DDBJ databases">
        <authorList>
            <person name="Cejkova D."/>
            <person name="Kubasova T."/>
            <person name="Jahodarova E."/>
            <person name="Rychlik I."/>
        </authorList>
    </citation>
    <scope>NUCLEOTIDE SEQUENCE</scope>
    <source>
        <strain evidence="3">An824</strain>
    </source>
</reference>
<name>A0A938WUQ1_9BACT</name>
<evidence type="ECO:0000256" key="1">
    <source>
        <dbReference type="SAM" id="MobiDB-lite"/>
    </source>
</evidence>
<proteinExistence type="predicted"/>
<dbReference type="PROSITE" id="PS51257">
    <property type="entry name" value="PROKAR_LIPOPROTEIN"/>
    <property type="match status" value="1"/>
</dbReference>
<dbReference type="EMBL" id="JACJJG010000025">
    <property type="protein sequence ID" value="MBM6673519.1"/>
    <property type="molecule type" value="Genomic_DNA"/>
</dbReference>
<reference evidence="3" key="2">
    <citation type="journal article" date="2021" name="Sci. Rep.">
        <title>The distribution of antibiotic resistance genes in chicken gut microbiota commensals.</title>
        <authorList>
            <person name="Juricova H."/>
            <person name="Matiasovicova J."/>
            <person name="Kubasova T."/>
            <person name="Cejkova D."/>
            <person name="Rychlik I."/>
        </authorList>
    </citation>
    <scope>NUCLEOTIDE SEQUENCE</scope>
    <source>
        <strain evidence="3">An824</strain>
    </source>
</reference>
<dbReference type="Proteomes" id="UP000706891">
    <property type="component" value="Unassembled WGS sequence"/>
</dbReference>
<dbReference type="InterPro" id="IPR008979">
    <property type="entry name" value="Galactose-bd-like_sf"/>
</dbReference>
<feature type="region of interest" description="Disordered" evidence="1">
    <location>
        <begin position="169"/>
        <end position="191"/>
    </location>
</feature>
<organism evidence="3 4">
    <name type="scientific">Marseilla massiliensis</name>
    <dbReference type="NCBI Taxonomy" id="1841864"/>
    <lineage>
        <taxon>Bacteria</taxon>
        <taxon>Pseudomonadati</taxon>
        <taxon>Bacteroidota</taxon>
        <taxon>Bacteroidia</taxon>
        <taxon>Bacteroidales</taxon>
        <taxon>Prevotellaceae</taxon>
        <taxon>Marseilla</taxon>
    </lineage>
</organism>
<dbReference type="AlphaFoldDB" id="A0A938WUQ1"/>
<gene>
    <name evidence="3" type="ORF">H6A34_06485</name>
</gene>
<accession>A0A938WUQ1</accession>
<sequence>MKKILYSVFAIAMAAFTFTSCEDVPSPYDDPNDNPSDEPIVIEPSGDGTAESPYNVARILELAGALESGEDLPSKVYITGVVVGIEENYNSLGPSGTPYGNATFTIADNEDSNTTFLVYRANYFDNKKWQEGQDILEFGDSVVVYGTVTNYNGTIETDQNNAYLVYLNGQTGEGGGGDEPTPGQPEGDGTLENPFNAPAAYQYAAALGADEVSENEVYIKGIISQIRNNYNSNYKTADYYISVDGTFDSENSGNQFYVYASNYLNNEKYTSGDLLNVGDEVVVYGKVTNYRGNTPETAMNQSYLYSWTKGEGGGSQDVGDPNALNGDFECWIGGQPNNWKSANSASNATLTQSTDAHSGTYSVCVGGSSSANKRLAYKELELKAGEYTMEFYVKALTSEGASLRPGYAIAHEDGSSLSGDDYKYGDYVNDIPNTEWMKVTYTFTIDADGIYNVLMMNAKNPGNDFLVDDFKLTTGSTVIIE</sequence>
<feature type="region of interest" description="Disordered" evidence="1">
    <location>
        <begin position="26"/>
        <end position="49"/>
    </location>
</feature>
<evidence type="ECO:0000313" key="4">
    <source>
        <dbReference type="Proteomes" id="UP000706891"/>
    </source>
</evidence>
<feature type="signal peptide" evidence="2">
    <location>
        <begin position="1"/>
        <end position="21"/>
    </location>
</feature>
<keyword evidence="2" id="KW-0732">Signal</keyword>
<dbReference type="SUPFAM" id="SSF49785">
    <property type="entry name" value="Galactose-binding domain-like"/>
    <property type="match status" value="1"/>
</dbReference>
<protein>
    <submittedName>
        <fullName evidence="3">Uncharacterized protein</fullName>
    </submittedName>
</protein>
<evidence type="ECO:0000256" key="2">
    <source>
        <dbReference type="SAM" id="SignalP"/>
    </source>
</evidence>
<feature type="compositionally biased region" description="Low complexity" evidence="1">
    <location>
        <begin position="179"/>
        <end position="190"/>
    </location>
</feature>
<keyword evidence="4" id="KW-1185">Reference proteome</keyword>
<comment type="caution">
    <text evidence="3">The sequence shown here is derived from an EMBL/GenBank/DDBJ whole genome shotgun (WGS) entry which is preliminary data.</text>
</comment>
<feature type="chain" id="PRO_5036806317" evidence="2">
    <location>
        <begin position="22"/>
        <end position="481"/>
    </location>
</feature>
<dbReference type="Gene3D" id="2.60.120.260">
    <property type="entry name" value="Galactose-binding domain-like"/>
    <property type="match status" value="1"/>
</dbReference>
<evidence type="ECO:0000313" key="3">
    <source>
        <dbReference type="EMBL" id="MBM6673519.1"/>
    </source>
</evidence>
<dbReference type="RefSeq" id="WP_205104272.1">
    <property type="nucleotide sequence ID" value="NZ_JACJJG010000025.1"/>
</dbReference>